<evidence type="ECO:0000313" key="3">
    <source>
        <dbReference type="Proteomes" id="UP000694251"/>
    </source>
</evidence>
<organism evidence="2 3">
    <name type="scientific">Arabidopsis suecica</name>
    <name type="common">Swedish thale-cress</name>
    <name type="synonym">Cardaminopsis suecica</name>
    <dbReference type="NCBI Taxonomy" id="45249"/>
    <lineage>
        <taxon>Eukaryota</taxon>
        <taxon>Viridiplantae</taxon>
        <taxon>Streptophyta</taxon>
        <taxon>Embryophyta</taxon>
        <taxon>Tracheophyta</taxon>
        <taxon>Spermatophyta</taxon>
        <taxon>Magnoliopsida</taxon>
        <taxon>eudicotyledons</taxon>
        <taxon>Gunneridae</taxon>
        <taxon>Pentapetalae</taxon>
        <taxon>rosids</taxon>
        <taxon>malvids</taxon>
        <taxon>Brassicales</taxon>
        <taxon>Brassicaceae</taxon>
        <taxon>Camelineae</taxon>
        <taxon>Arabidopsis</taxon>
    </lineage>
</organism>
<dbReference type="EMBL" id="JAEFBJ010000012">
    <property type="protein sequence ID" value="KAG7546158.1"/>
    <property type="molecule type" value="Genomic_DNA"/>
</dbReference>
<protein>
    <recommendedName>
        <fullName evidence="1">KIB1-4 beta-propeller domain-containing protein</fullName>
    </recommendedName>
</protein>
<feature type="domain" description="KIB1-4 beta-propeller" evidence="1">
    <location>
        <begin position="455"/>
        <end position="698"/>
    </location>
</feature>
<proteinExistence type="predicted"/>
<dbReference type="InterPro" id="IPR005174">
    <property type="entry name" value="KIB1-4_b-propeller"/>
</dbReference>
<dbReference type="OrthoDB" id="1086099at2759"/>
<dbReference type="Pfam" id="PF03478">
    <property type="entry name" value="Beta-prop_KIB1-4"/>
    <property type="match status" value="2"/>
</dbReference>
<name>A0A8T1YJH4_ARASU</name>
<dbReference type="Proteomes" id="UP000694251">
    <property type="component" value="Chromosome 12"/>
</dbReference>
<reference evidence="2 3" key="1">
    <citation type="submission" date="2020-12" db="EMBL/GenBank/DDBJ databases">
        <title>Concerted genomic and epigenomic changes stabilize Arabidopsis allopolyploids.</title>
        <authorList>
            <person name="Chen Z."/>
        </authorList>
    </citation>
    <scope>NUCLEOTIDE SEQUENCE [LARGE SCALE GENOMIC DNA]</scope>
    <source>
        <strain evidence="2">As9502</strain>
        <tissue evidence="2">Leaf</tissue>
    </source>
</reference>
<sequence length="729" mass="82841">MSVTSKLLTPIDFSFSSTPIYPFLLIDYVLNLPEYSPDGRVIRTSKTGDPAQVPKTTSILIRDKKLAEEVRHAMTVGFSHHGLGFELSENSLDILIDDQESTPSCVHLPSLPTGFRIQSLAMSSSSSDLYNSEDWVVCVKSWGSQLSLFRRVHEWINIQTSPEFIHPFSSLMYSKKDQRFYIPAPGGNYLCCLDLYFKEGDQAEFIPLFDIIPESVGPELTPLNSSSRTDHYVESPSGEQFLVKWYGHNLMRNHNKVETLVHMASQFMVFRAEESWEEKHVYYTEDIGDLCIFLGHSEAFCIQASSCPGLKPNCIYFVGYNFGVYDLTTKTCTTFYTEEDVPLRNLEFPYWPPPTMSQLIINRLLKPSVCKNVIRSHNKKVRMFSSKPTYPYVLIDHLLKTTKHCSTDQVYYNDEYKDELVIKDNGLAEEVRVAMTHGIPHKYGYRVNLEKSEDNSTSLTLVSNTPSDPVKHHLPPLPSSCRIQNVAISNSPDINKQDLVVAVKFLGSDVSLCKPFSDSGSGWININTSGSVHPFSSLVYSKKNKKFLSLSPSGQYLWSLDLHFKEEKDVQPRFHYLCTNHTDPLRKLLQTDLKGFIWCSRTDHLVESPSGEHFLVKWFSEDDQDYERVGAETIFQTTLGFLVFRVDTICGDLVYTEDIGDLCIFLGQNEAYCVPSSSSPGLRPNSIYYVGSNFGVYDIATETSTTFYTKDKFPLRSTEFPYWPAPLSS</sequence>
<evidence type="ECO:0000259" key="1">
    <source>
        <dbReference type="Pfam" id="PF03478"/>
    </source>
</evidence>
<dbReference type="PANTHER" id="PTHR44259:SF89">
    <property type="entry name" value="DUF295 DOMAIN-CONTAINING PROTEIN-RELATED"/>
    <property type="match status" value="1"/>
</dbReference>
<dbReference type="PANTHER" id="PTHR44259">
    <property type="entry name" value="OS07G0183000 PROTEIN-RELATED"/>
    <property type="match status" value="1"/>
</dbReference>
<accession>A0A8T1YJH4</accession>
<evidence type="ECO:0000313" key="2">
    <source>
        <dbReference type="EMBL" id="KAG7546158.1"/>
    </source>
</evidence>
<feature type="domain" description="KIB1-4 beta-propeller" evidence="1">
    <location>
        <begin position="105"/>
        <end position="326"/>
    </location>
</feature>
<comment type="caution">
    <text evidence="2">The sequence shown here is derived from an EMBL/GenBank/DDBJ whole genome shotgun (WGS) entry which is preliminary data.</text>
</comment>
<gene>
    <name evidence="2" type="ORF">ISN44_As12g015570</name>
</gene>
<keyword evidence="3" id="KW-1185">Reference proteome</keyword>
<dbReference type="InterPro" id="IPR050942">
    <property type="entry name" value="F-box_BR-signaling"/>
</dbReference>
<dbReference type="AlphaFoldDB" id="A0A8T1YJH4"/>